<sequence length="209" mass="24151">MKGKVLINFALTICFFFCCSSGRVIESPHYKVIHVESDFEIRQYKQISWMSALVQGTSSFEKSTQQGFHRLYQYMHGANSNSYRFLFTSPVTTTIMTSTREPEHLVRYYLPTMNAENPPLPNSELNIHFEKWKNNCLAVRRFPGFAKDDNINKEIDALKSTLSKHLPESAAISEYTIAQYNSSRRLLGRLNEVWLDVSSFTTEGCQPLW</sequence>
<dbReference type="EnsemblPlants" id="MELO3C011971.2.1">
    <property type="protein sequence ID" value="MELO3C011971.2.1"/>
    <property type="gene ID" value="MELO3C011971.2"/>
</dbReference>
<dbReference type="Gene3D" id="3.20.80.10">
    <property type="entry name" value="Regulatory factor, effector binding domain"/>
    <property type="match status" value="1"/>
</dbReference>
<dbReference type="SUPFAM" id="SSF55136">
    <property type="entry name" value="Probable bacterial effector-binding domain"/>
    <property type="match status" value="1"/>
</dbReference>
<dbReference type="PANTHER" id="PTHR11220:SF36">
    <property type="entry name" value="SOUL HEME-BINDING PROTEIN"/>
    <property type="match status" value="1"/>
</dbReference>
<keyword evidence="2" id="KW-0732">Signal</keyword>
<evidence type="ECO:0008006" key="4">
    <source>
        <dbReference type="Google" id="ProtNLM"/>
    </source>
</evidence>
<organism evidence="3">
    <name type="scientific">Cucumis melo</name>
    <name type="common">Muskmelon</name>
    <dbReference type="NCBI Taxonomy" id="3656"/>
    <lineage>
        <taxon>Eukaryota</taxon>
        <taxon>Viridiplantae</taxon>
        <taxon>Streptophyta</taxon>
        <taxon>Embryophyta</taxon>
        <taxon>Tracheophyta</taxon>
        <taxon>Spermatophyta</taxon>
        <taxon>Magnoliopsida</taxon>
        <taxon>eudicotyledons</taxon>
        <taxon>Gunneridae</taxon>
        <taxon>Pentapetalae</taxon>
        <taxon>rosids</taxon>
        <taxon>fabids</taxon>
        <taxon>Cucurbitales</taxon>
        <taxon>Cucurbitaceae</taxon>
        <taxon>Benincaseae</taxon>
        <taxon>Cucumis</taxon>
    </lineage>
</organism>
<gene>
    <name evidence="3" type="primary">103488984</name>
</gene>
<evidence type="ECO:0000256" key="1">
    <source>
        <dbReference type="ARBA" id="ARBA00009817"/>
    </source>
</evidence>
<name>A0A1S3BEF7_CUCME</name>
<dbReference type="eggNOG" id="ENOG502RYD7">
    <property type="taxonomic scope" value="Eukaryota"/>
</dbReference>
<proteinExistence type="inferred from homology"/>
<dbReference type="Gramene" id="MELO3C011971.2.1">
    <property type="protein sequence ID" value="MELO3C011971.2.1"/>
    <property type="gene ID" value="MELO3C011971.2"/>
</dbReference>
<dbReference type="PANTHER" id="PTHR11220">
    <property type="entry name" value="HEME-BINDING PROTEIN-RELATED"/>
    <property type="match status" value="1"/>
</dbReference>
<reference evidence="3" key="1">
    <citation type="submission" date="2023-03" db="UniProtKB">
        <authorList>
            <consortium name="EnsemblPlants"/>
        </authorList>
    </citation>
    <scope>IDENTIFICATION</scope>
</reference>
<accession>A0A1S3BEF7</accession>
<evidence type="ECO:0000256" key="2">
    <source>
        <dbReference type="SAM" id="SignalP"/>
    </source>
</evidence>
<dbReference type="Pfam" id="PF04832">
    <property type="entry name" value="SOUL"/>
    <property type="match status" value="1"/>
</dbReference>
<feature type="chain" id="PRO_5044565199" description="Heme-binding protein 2-like" evidence="2">
    <location>
        <begin position="23"/>
        <end position="209"/>
    </location>
</feature>
<protein>
    <recommendedName>
        <fullName evidence="4">Heme-binding protein 2-like</fullName>
    </recommendedName>
</protein>
<evidence type="ECO:0000313" key="3">
    <source>
        <dbReference type="EnsemblPlants" id="MELO3C011971.2.1"/>
    </source>
</evidence>
<dbReference type="InterPro" id="IPR006917">
    <property type="entry name" value="SOUL_heme-bd"/>
</dbReference>
<comment type="similarity">
    <text evidence="1">Belongs to the HEBP family.</text>
</comment>
<dbReference type="AlphaFoldDB" id="A0A1S3BEF7"/>
<dbReference type="FunFam" id="3.20.80.10:FF:000002">
    <property type="entry name" value="Heme-binding protein 2"/>
    <property type="match status" value="1"/>
</dbReference>
<feature type="signal peptide" evidence="2">
    <location>
        <begin position="1"/>
        <end position="22"/>
    </location>
</feature>
<dbReference type="InterPro" id="IPR011256">
    <property type="entry name" value="Reg_factor_effector_dom_sf"/>
</dbReference>